<organism evidence="1 2">
    <name type="scientific">Patagioenas fasciata monilis</name>
    <dbReference type="NCBI Taxonomy" id="372326"/>
    <lineage>
        <taxon>Eukaryota</taxon>
        <taxon>Metazoa</taxon>
        <taxon>Chordata</taxon>
        <taxon>Craniata</taxon>
        <taxon>Vertebrata</taxon>
        <taxon>Euteleostomi</taxon>
        <taxon>Archelosauria</taxon>
        <taxon>Archosauria</taxon>
        <taxon>Dinosauria</taxon>
        <taxon>Saurischia</taxon>
        <taxon>Theropoda</taxon>
        <taxon>Coelurosauria</taxon>
        <taxon>Aves</taxon>
        <taxon>Neognathae</taxon>
        <taxon>Neoaves</taxon>
        <taxon>Columbimorphae</taxon>
        <taxon>Columbiformes</taxon>
        <taxon>Columbidae</taxon>
        <taxon>Patagioenas</taxon>
    </lineage>
</organism>
<keyword evidence="2" id="KW-1185">Reference proteome</keyword>
<comment type="caution">
    <text evidence="1">The sequence shown here is derived from an EMBL/GenBank/DDBJ whole genome shotgun (WGS) entry which is preliminary data.</text>
</comment>
<protein>
    <submittedName>
        <fullName evidence="1">Uncharacterized protein</fullName>
    </submittedName>
</protein>
<dbReference type="Proteomes" id="UP000190648">
    <property type="component" value="Unassembled WGS sequence"/>
</dbReference>
<evidence type="ECO:0000313" key="2">
    <source>
        <dbReference type="Proteomes" id="UP000190648"/>
    </source>
</evidence>
<reference evidence="1 2" key="1">
    <citation type="submission" date="2016-02" db="EMBL/GenBank/DDBJ databases">
        <title>Band-tailed pigeon sequencing and assembly.</title>
        <authorList>
            <person name="Soares A.E."/>
            <person name="Novak B.J."/>
            <person name="Rice E.S."/>
            <person name="O'Connell B."/>
            <person name="Chang D."/>
            <person name="Weber S."/>
            <person name="Shapiro B."/>
        </authorList>
    </citation>
    <scope>NUCLEOTIDE SEQUENCE [LARGE SCALE GENOMIC DNA]</scope>
    <source>
        <strain evidence="1">BTP2013</strain>
        <tissue evidence="1">Blood</tissue>
    </source>
</reference>
<dbReference type="AlphaFoldDB" id="A0A1V4JWE4"/>
<name>A0A1V4JWE4_PATFA</name>
<dbReference type="EMBL" id="LSYS01005643">
    <property type="protein sequence ID" value="OPJ76463.1"/>
    <property type="molecule type" value="Genomic_DNA"/>
</dbReference>
<proteinExistence type="predicted"/>
<sequence length="72" mass="8221">MLHEHISACFLGWSFPTGRKTNTDFPLLQTQTLKRKMSPVNGSSLHETRILSEGMALFHFYISPSRILPSMK</sequence>
<gene>
    <name evidence="1" type="ORF">AV530_016143</name>
</gene>
<evidence type="ECO:0000313" key="1">
    <source>
        <dbReference type="EMBL" id="OPJ76463.1"/>
    </source>
</evidence>
<accession>A0A1V4JWE4</accession>